<keyword evidence="4" id="KW-1185">Reference proteome</keyword>
<dbReference type="STRING" id="100787.A0A0G4KCT2"/>
<keyword evidence="2" id="KW-0472">Membrane</keyword>
<dbReference type="AlphaFoldDB" id="A0A0G4KCT2"/>
<name>A0A0G4KCT2_VERLO</name>
<dbReference type="EMBL" id="CVQH01000001">
    <property type="protein sequence ID" value="CRJ80409.1"/>
    <property type="molecule type" value="Genomic_DNA"/>
</dbReference>
<protein>
    <submittedName>
        <fullName evidence="3">Uncharacterized protein</fullName>
    </submittedName>
</protein>
<feature type="transmembrane region" description="Helical" evidence="2">
    <location>
        <begin position="188"/>
        <end position="209"/>
    </location>
</feature>
<feature type="non-terminal residue" evidence="3">
    <location>
        <position position="258"/>
    </location>
</feature>
<evidence type="ECO:0000313" key="3">
    <source>
        <dbReference type="EMBL" id="CRJ80409.1"/>
    </source>
</evidence>
<proteinExistence type="predicted"/>
<feature type="compositionally biased region" description="Low complexity" evidence="1">
    <location>
        <begin position="49"/>
        <end position="63"/>
    </location>
</feature>
<organism evidence="3 4">
    <name type="scientific">Verticillium longisporum</name>
    <name type="common">Verticillium dahliae var. longisporum</name>
    <dbReference type="NCBI Taxonomy" id="100787"/>
    <lineage>
        <taxon>Eukaryota</taxon>
        <taxon>Fungi</taxon>
        <taxon>Dikarya</taxon>
        <taxon>Ascomycota</taxon>
        <taxon>Pezizomycotina</taxon>
        <taxon>Sordariomycetes</taxon>
        <taxon>Hypocreomycetidae</taxon>
        <taxon>Glomerellales</taxon>
        <taxon>Plectosphaerellaceae</taxon>
        <taxon>Verticillium</taxon>
    </lineage>
</organism>
<evidence type="ECO:0000256" key="2">
    <source>
        <dbReference type="SAM" id="Phobius"/>
    </source>
</evidence>
<evidence type="ECO:0000256" key="1">
    <source>
        <dbReference type="SAM" id="MobiDB-lite"/>
    </source>
</evidence>
<keyword evidence="2" id="KW-0812">Transmembrane</keyword>
<feature type="region of interest" description="Disordered" evidence="1">
    <location>
        <begin position="1"/>
        <end position="134"/>
    </location>
</feature>
<sequence length="258" mass="26488">MADFSNDLLSGIGVPTPTLLPFPGADETASPLSTLSPQPTSADLDERPTITPTSSDSPSSTPSRPADDNNDDAAEQTSVPGLTASSELPLPTSLTTSETGIPSALPSAITRPPTTLLSSIRAGPSASTSSEEELIVAPPQPTTFVAAPTATLPLAIPPPASTSSLAPLPTAEEANAGSSSGGALMPALPISLGLVAGVLTIGGLIGWAYRKGRGPFAGRARRRAMMEKEDMEDGEIDRQQRQKWDPRVSRMGGHAVNF</sequence>
<accession>A0A0G4KCT2</accession>
<reference evidence="3 4" key="1">
    <citation type="submission" date="2015-05" db="EMBL/GenBank/DDBJ databases">
        <authorList>
            <person name="Wang D.B."/>
            <person name="Wang M."/>
        </authorList>
    </citation>
    <scope>NUCLEOTIDE SEQUENCE [LARGE SCALE GENOMIC DNA]</scope>
    <source>
        <strain evidence="3">VL1</strain>
    </source>
</reference>
<feature type="compositionally biased region" description="Low complexity" evidence="1">
    <location>
        <begin position="82"/>
        <end position="99"/>
    </location>
</feature>
<dbReference type="Proteomes" id="UP000044602">
    <property type="component" value="Unassembled WGS sequence"/>
</dbReference>
<evidence type="ECO:0000313" key="4">
    <source>
        <dbReference type="Proteomes" id="UP000044602"/>
    </source>
</evidence>
<feature type="compositionally biased region" description="Low complexity" evidence="1">
    <location>
        <begin position="28"/>
        <end position="42"/>
    </location>
</feature>
<keyword evidence="2" id="KW-1133">Transmembrane helix</keyword>
<gene>
    <name evidence="3" type="ORF">BN1708_000238</name>
</gene>